<feature type="domain" description="Putative zinc-finger" evidence="3">
    <location>
        <begin position="52"/>
        <end position="72"/>
    </location>
</feature>
<evidence type="ECO:0000313" key="5">
    <source>
        <dbReference type="Proteomes" id="UP000729701"/>
    </source>
</evidence>
<protein>
    <submittedName>
        <fullName evidence="4">Zf-HC2 domain-containing protein</fullName>
    </submittedName>
</protein>
<dbReference type="InterPro" id="IPR041916">
    <property type="entry name" value="Anti_sigma_zinc_sf"/>
</dbReference>
<reference evidence="4" key="2">
    <citation type="journal article" date="2022" name="Microbiol. Resour. Announc.">
        <title>Metagenome Sequencing to Explore Phylogenomics of Terrestrial Cyanobacteria.</title>
        <authorList>
            <person name="Ward R.D."/>
            <person name="Stajich J.E."/>
            <person name="Johansen J.R."/>
            <person name="Huntemann M."/>
            <person name="Clum A."/>
            <person name="Foster B."/>
            <person name="Foster B."/>
            <person name="Roux S."/>
            <person name="Palaniappan K."/>
            <person name="Varghese N."/>
            <person name="Mukherjee S."/>
            <person name="Reddy T.B.K."/>
            <person name="Daum C."/>
            <person name="Copeland A."/>
            <person name="Chen I.A."/>
            <person name="Ivanova N.N."/>
            <person name="Kyrpides N.C."/>
            <person name="Shapiro N."/>
            <person name="Eloe-Fadrosh E.A."/>
            <person name="Pietrasiak N."/>
        </authorList>
    </citation>
    <scope>NUCLEOTIDE SEQUENCE</scope>
    <source>
        <strain evidence="4">GSE-NOS-MK-12-04C</strain>
    </source>
</reference>
<feature type="region of interest" description="Disordered" evidence="1">
    <location>
        <begin position="183"/>
        <end position="211"/>
    </location>
</feature>
<feature type="compositionally biased region" description="Basic and acidic residues" evidence="1">
    <location>
        <begin position="196"/>
        <end position="211"/>
    </location>
</feature>
<dbReference type="EMBL" id="JAHHGZ010000027">
    <property type="protein sequence ID" value="MBW4670093.1"/>
    <property type="molecule type" value="Genomic_DNA"/>
</dbReference>
<evidence type="ECO:0000256" key="2">
    <source>
        <dbReference type="SAM" id="Phobius"/>
    </source>
</evidence>
<comment type="caution">
    <text evidence="4">The sequence shown here is derived from an EMBL/GenBank/DDBJ whole genome shotgun (WGS) entry which is preliminary data.</text>
</comment>
<evidence type="ECO:0000313" key="4">
    <source>
        <dbReference type="EMBL" id="MBW4670093.1"/>
    </source>
</evidence>
<feature type="transmembrane region" description="Helical" evidence="2">
    <location>
        <begin position="122"/>
        <end position="143"/>
    </location>
</feature>
<dbReference type="Gene3D" id="1.10.10.1320">
    <property type="entry name" value="Anti-sigma factor, zinc-finger domain"/>
    <property type="match status" value="1"/>
</dbReference>
<keyword evidence="2" id="KW-0812">Transmembrane</keyword>
<organism evidence="4 5">
    <name type="scientific">Cyanomargarita calcarea GSE-NOS-MK-12-04C</name>
    <dbReference type="NCBI Taxonomy" id="2839659"/>
    <lineage>
        <taxon>Bacteria</taxon>
        <taxon>Bacillati</taxon>
        <taxon>Cyanobacteriota</taxon>
        <taxon>Cyanophyceae</taxon>
        <taxon>Nostocales</taxon>
        <taxon>Cyanomargaritaceae</taxon>
        <taxon>Cyanomargarita</taxon>
    </lineage>
</organism>
<dbReference type="Proteomes" id="UP000729701">
    <property type="component" value="Unassembled WGS sequence"/>
</dbReference>
<dbReference type="Pfam" id="PF13490">
    <property type="entry name" value="zf-HC2"/>
    <property type="match status" value="1"/>
</dbReference>
<dbReference type="AlphaFoldDB" id="A0A951UTU9"/>
<proteinExistence type="predicted"/>
<evidence type="ECO:0000256" key="1">
    <source>
        <dbReference type="SAM" id="MobiDB-lite"/>
    </source>
</evidence>
<feature type="region of interest" description="Disordered" evidence="1">
    <location>
        <begin position="1"/>
        <end position="44"/>
    </location>
</feature>
<keyword evidence="2" id="KW-0472">Membrane</keyword>
<dbReference type="InterPro" id="IPR027383">
    <property type="entry name" value="Znf_put"/>
</dbReference>
<keyword evidence="2" id="KW-1133">Transmembrane helix</keyword>
<feature type="compositionally biased region" description="Basic and acidic residues" evidence="1">
    <location>
        <begin position="1"/>
        <end position="11"/>
    </location>
</feature>
<reference evidence="4" key="1">
    <citation type="submission" date="2021-05" db="EMBL/GenBank/DDBJ databases">
        <authorList>
            <person name="Pietrasiak N."/>
            <person name="Ward R."/>
            <person name="Stajich J.E."/>
            <person name="Kurbessoian T."/>
        </authorList>
    </citation>
    <scope>NUCLEOTIDE SEQUENCE</scope>
    <source>
        <strain evidence="4">GSE-NOS-MK-12-04C</strain>
    </source>
</reference>
<gene>
    <name evidence="4" type="ORF">KME60_22450</name>
</gene>
<accession>A0A951UTU9</accession>
<name>A0A951UTU9_9CYAN</name>
<sequence>MTTDSNSDRSHSSSQLNQDLPFKKDKLTNESTGGMDMMKHDTPSEPIRERFELLSAYLDGELTAAERRQVEEWLSNDASVKRLYARLLKVRQGLRNLPVPQSQPAEEAVKQVLVRARRRSRFLVLGGGAAIAACVLGAISGIFPGGESGAPEFAQKPIEQTQPIKPVDASPSPLMVAINNPIIPIPKTDQASPKNSGDRSQLDRKIENEVN</sequence>
<evidence type="ECO:0000259" key="3">
    <source>
        <dbReference type="Pfam" id="PF13490"/>
    </source>
</evidence>